<comment type="subcellular location">
    <subcellularLocation>
        <location evidence="1">Cell membrane</location>
        <topology evidence="1">Multi-pass membrane protein</topology>
    </subcellularLocation>
</comment>
<evidence type="ECO:0000256" key="3">
    <source>
        <dbReference type="ARBA" id="ARBA00022692"/>
    </source>
</evidence>
<dbReference type="InterPro" id="IPR010432">
    <property type="entry name" value="RDD"/>
</dbReference>
<keyword evidence="2" id="KW-1003">Cell membrane</keyword>
<protein>
    <submittedName>
        <fullName evidence="8">Transporter</fullName>
    </submittedName>
</protein>
<evidence type="ECO:0000256" key="6">
    <source>
        <dbReference type="SAM" id="Phobius"/>
    </source>
</evidence>
<keyword evidence="5 6" id="KW-0472">Membrane</keyword>
<proteinExistence type="predicted"/>
<feature type="transmembrane region" description="Helical" evidence="6">
    <location>
        <begin position="67"/>
        <end position="91"/>
    </location>
</feature>
<dbReference type="GO" id="GO:0005886">
    <property type="term" value="C:plasma membrane"/>
    <property type="evidence" value="ECO:0007669"/>
    <property type="project" value="UniProtKB-SubCell"/>
</dbReference>
<evidence type="ECO:0000259" key="7">
    <source>
        <dbReference type="Pfam" id="PF06271"/>
    </source>
</evidence>
<keyword evidence="4 6" id="KW-1133">Transmembrane helix</keyword>
<evidence type="ECO:0000256" key="2">
    <source>
        <dbReference type="ARBA" id="ARBA00022475"/>
    </source>
</evidence>
<dbReference type="EMBL" id="NHNI01000002">
    <property type="protein sequence ID" value="OZY84762.1"/>
    <property type="molecule type" value="Genomic_DNA"/>
</dbReference>
<organism evidence="8 9">
    <name type="scientific">Cellvibrio mixtus</name>
    <dbReference type="NCBI Taxonomy" id="39650"/>
    <lineage>
        <taxon>Bacteria</taxon>
        <taxon>Pseudomonadati</taxon>
        <taxon>Pseudomonadota</taxon>
        <taxon>Gammaproteobacteria</taxon>
        <taxon>Cellvibrionales</taxon>
        <taxon>Cellvibrionaceae</taxon>
        <taxon>Cellvibrio</taxon>
    </lineage>
</organism>
<keyword evidence="9" id="KW-1185">Reference proteome</keyword>
<evidence type="ECO:0000313" key="9">
    <source>
        <dbReference type="Proteomes" id="UP000216101"/>
    </source>
</evidence>
<evidence type="ECO:0000256" key="4">
    <source>
        <dbReference type="ARBA" id="ARBA00022989"/>
    </source>
</evidence>
<reference evidence="9" key="1">
    <citation type="submission" date="2017-05" db="EMBL/GenBank/DDBJ databases">
        <authorList>
            <person name="Barney B.M."/>
        </authorList>
    </citation>
    <scope>NUCLEOTIDE SEQUENCE [LARGE SCALE GENOMIC DNA]</scope>
    <source>
        <strain evidence="9">PSBB022</strain>
    </source>
</reference>
<evidence type="ECO:0000256" key="5">
    <source>
        <dbReference type="ARBA" id="ARBA00023136"/>
    </source>
</evidence>
<gene>
    <name evidence="8" type="ORF">CBP51_16480</name>
</gene>
<feature type="transmembrane region" description="Helical" evidence="6">
    <location>
        <begin position="120"/>
        <end position="141"/>
    </location>
</feature>
<dbReference type="Pfam" id="PF06271">
    <property type="entry name" value="RDD"/>
    <property type="match status" value="1"/>
</dbReference>
<comment type="caution">
    <text evidence="8">The sequence shown here is derived from an EMBL/GenBank/DDBJ whole genome shotgun (WGS) entry which is preliminary data.</text>
</comment>
<dbReference type="RefSeq" id="WP_094985774.1">
    <property type="nucleotide sequence ID" value="NZ_NHNI01000002.1"/>
</dbReference>
<dbReference type="PANTHER" id="PTHR36115">
    <property type="entry name" value="PROLINE-RICH ANTIGEN HOMOLOG-RELATED"/>
    <property type="match status" value="1"/>
</dbReference>
<dbReference type="PANTHER" id="PTHR36115:SF10">
    <property type="entry name" value="RDD DOMAIN-CONTAINING PROTEIN"/>
    <property type="match status" value="1"/>
</dbReference>
<dbReference type="AlphaFoldDB" id="A0A266Q4K7"/>
<dbReference type="Proteomes" id="UP000216101">
    <property type="component" value="Unassembled WGS sequence"/>
</dbReference>
<dbReference type="InterPro" id="IPR051791">
    <property type="entry name" value="Pra-immunoreactive"/>
</dbReference>
<sequence length="168" mass="18770">MTTPASDHTAPTNPSPVYATPGLPRRLAAMVYDSLLLMAVSILYGAIAVGINLLINGTPATGERVSWGNWGILVFIGWLLTLVLFFCYFWCKSGQTLGMKTWRMKMFDDNKMQLPSVKQCMIRCVCAPVSLLLFGAGYWLMYAFADRQTLHDKISNTRILLLSKEPKN</sequence>
<accession>A0A266Q4K7</accession>
<feature type="domain" description="RDD" evidence="7">
    <location>
        <begin position="21"/>
        <end position="156"/>
    </location>
</feature>
<keyword evidence="3 6" id="KW-0812">Transmembrane</keyword>
<evidence type="ECO:0000256" key="1">
    <source>
        <dbReference type="ARBA" id="ARBA00004651"/>
    </source>
</evidence>
<name>A0A266Q4K7_9GAMM</name>
<evidence type="ECO:0000313" key="8">
    <source>
        <dbReference type="EMBL" id="OZY84762.1"/>
    </source>
</evidence>
<feature type="transmembrane region" description="Helical" evidence="6">
    <location>
        <begin position="35"/>
        <end position="55"/>
    </location>
</feature>